<gene>
    <name evidence="2" type="ORF">AUO94_00020</name>
</gene>
<dbReference type="Pfam" id="PF14024">
    <property type="entry name" value="DUF4240"/>
    <property type="match status" value="1"/>
</dbReference>
<protein>
    <recommendedName>
        <fullName evidence="1">DUF4240 domain-containing protein</fullName>
    </recommendedName>
</protein>
<feature type="domain" description="DUF4240" evidence="1">
    <location>
        <begin position="148"/>
        <end position="259"/>
    </location>
</feature>
<geneLocation type="plasmid" evidence="2 3">
    <name>unnamed</name>
</geneLocation>
<evidence type="ECO:0000313" key="3">
    <source>
        <dbReference type="Proteomes" id="UP000065533"/>
    </source>
</evidence>
<dbReference type="InterPro" id="IPR025334">
    <property type="entry name" value="DUF4240"/>
</dbReference>
<proteinExistence type="predicted"/>
<accession>A0ABN4JUW1</accession>
<evidence type="ECO:0000313" key="2">
    <source>
        <dbReference type="EMBL" id="ALS77133.1"/>
    </source>
</evidence>
<dbReference type="Proteomes" id="UP000065533">
    <property type="component" value="Plasmid unnamed"/>
</dbReference>
<reference evidence="2" key="1">
    <citation type="submission" date="2016-01" db="EMBL/GenBank/DDBJ databases">
        <title>Complete genome of Planococcus kocurri type strain.</title>
        <authorList>
            <person name="See-Too W.S."/>
        </authorList>
    </citation>
    <scope>NUCLEOTIDE SEQUENCE [LARGE SCALE GENOMIC DNA]</scope>
    <source>
        <strain evidence="2">ATCC 43650</strain>
        <plasmid evidence="2">unnamed</plasmid>
    </source>
</reference>
<dbReference type="EMBL" id="CP013660">
    <property type="protein sequence ID" value="ALS77133.1"/>
    <property type="molecule type" value="Genomic_DNA"/>
</dbReference>
<keyword evidence="3" id="KW-1185">Reference proteome</keyword>
<name>A0ABN4JUW1_9BACL</name>
<dbReference type="RefSeq" id="WP_058383825.1">
    <property type="nucleotide sequence ID" value="NZ_CP013660.2"/>
</dbReference>
<sequence>MKKKPIPKQGEVYAAKLPNEYWTALVVLHKIENSYLVYATAYYELIPPTLEDTRLTQFHYREDLYSKDRKPAMYWLDGKPGADFHLIGSIDLKEKSEIKESNTYAGIWKNYLPSHIMWEKEREAGVFQEKIQSFEQADSKAVVEALEDDVFWNLIDLIDWKKRNPMNPLIGRLKKDTEEMIFAFEETLSHKLFLLDTPAHAGIPDQPETYLSVDAFLYARCAVIAKGKDCFNQTVKNATAINMEWDAEELLEVASEAYSKKTGEPFDYASSYDYETYSNRLAWEGK</sequence>
<evidence type="ECO:0000259" key="1">
    <source>
        <dbReference type="Pfam" id="PF14024"/>
    </source>
</evidence>
<keyword evidence="2" id="KW-0614">Plasmid</keyword>
<organism evidence="2 3">
    <name type="scientific">Planococcus kocurii</name>
    <dbReference type="NCBI Taxonomy" id="1374"/>
    <lineage>
        <taxon>Bacteria</taxon>
        <taxon>Bacillati</taxon>
        <taxon>Bacillota</taxon>
        <taxon>Bacilli</taxon>
        <taxon>Bacillales</taxon>
        <taxon>Caryophanaceae</taxon>
        <taxon>Planococcus</taxon>
    </lineage>
</organism>